<dbReference type="CDD" id="cd03235">
    <property type="entry name" value="ABC_Metallic_Cations"/>
    <property type="match status" value="1"/>
</dbReference>
<dbReference type="PANTHER" id="PTHR42734:SF7">
    <property type="entry name" value="ATP-BINDING COMPONENT OF ABC TRANSPORTER-RELATED"/>
    <property type="match status" value="1"/>
</dbReference>
<dbReference type="InterPro" id="IPR003439">
    <property type="entry name" value="ABC_transporter-like_ATP-bd"/>
</dbReference>
<dbReference type="Gene3D" id="3.40.50.300">
    <property type="entry name" value="P-loop containing nucleotide triphosphate hydrolases"/>
    <property type="match status" value="1"/>
</dbReference>
<dbReference type="GO" id="GO:0016887">
    <property type="term" value="F:ATP hydrolysis activity"/>
    <property type="evidence" value="ECO:0007669"/>
    <property type="project" value="InterPro"/>
</dbReference>
<reference evidence="5 6" key="1">
    <citation type="submission" date="2015-06" db="EMBL/GenBank/DDBJ databases">
        <title>Draft genome assembly of filamentous brackish cyanobacterium Limnoraphis robusta strain CS-951.</title>
        <authorList>
            <person name="Willis A."/>
            <person name="Parks M."/>
            <person name="Burford M.A."/>
        </authorList>
    </citation>
    <scope>NUCLEOTIDE SEQUENCE [LARGE SCALE GENOMIC DNA]</scope>
    <source>
        <strain evidence="5 6">CS-951</strain>
    </source>
</reference>
<accession>A0A0F5YD91</accession>
<evidence type="ECO:0000256" key="1">
    <source>
        <dbReference type="ARBA" id="ARBA00022448"/>
    </source>
</evidence>
<proteinExistence type="predicted"/>
<dbReference type="SUPFAM" id="SSF52540">
    <property type="entry name" value="P-loop containing nucleoside triphosphate hydrolases"/>
    <property type="match status" value="1"/>
</dbReference>
<dbReference type="InterPro" id="IPR003593">
    <property type="entry name" value="AAA+_ATPase"/>
</dbReference>
<name>A0A0F5YD91_9CYAN</name>
<dbReference type="Proteomes" id="UP000033607">
    <property type="component" value="Unassembled WGS sequence"/>
</dbReference>
<keyword evidence="2" id="KW-0547">Nucleotide-binding</keyword>
<evidence type="ECO:0000259" key="4">
    <source>
        <dbReference type="PROSITE" id="PS50893"/>
    </source>
</evidence>
<dbReference type="SMART" id="SM00382">
    <property type="entry name" value="AAA"/>
    <property type="match status" value="1"/>
</dbReference>
<keyword evidence="1" id="KW-0813">Transport</keyword>
<dbReference type="PROSITE" id="PS50893">
    <property type="entry name" value="ABC_TRANSPORTER_2"/>
    <property type="match status" value="1"/>
</dbReference>
<dbReference type="AlphaFoldDB" id="A0A0F5YD91"/>
<dbReference type="OrthoDB" id="9806726at2"/>
<dbReference type="InterPro" id="IPR050153">
    <property type="entry name" value="Metal_Ion_Import_ABC"/>
</dbReference>
<evidence type="ECO:0000256" key="3">
    <source>
        <dbReference type="ARBA" id="ARBA00022840"/>
    </source>
</evidence>
<dbReference type="EMBL" id="LATL02000266">
    <property type="protein sequence ID" value="KKD36592.1"/>
    <property type="molecule type" value="Genomic_DNA"/>
</dbReference>
<dbReference type="InterPro" id="IPR027417">
    <property type="entry name" value="P-loop_NTPase"/>
</dbReference>
<feature type="domain" description="ABC transporter" evidence="4">
    <location>
        <begin position="13"/>
        <end position="246"/>
    </location>
</feature>
<dbReference type="GO" id="GO:0005524">
    <property type="term" value="F:ATP binding"/>
    <property type="evidence" value="ECO:0007669"/>
    <property type="project" value="UniProtKB-KW"/>
</dbReference>
<keyword evidence="3 5" id="KW-0067">ATP-binding</keyword>
<organism evidence="5 6">
    <name type="scientific">Limnoraphis robusta CS-951</name>
    <dbReference type="NCBI Taxonomy" id="1637645"/>
    <lineage>
        <taxon>Bacteria</taxon>
        <taxon>Bacillati</taxon>
        <taxon>Cyanobacteriota</taxon>
        <taxon>Cyanophyceae</taxon>
        <taxon>Oscillatoriophycideae</taxon>
        <taxon>Oscillatoriales</taxon>
        <taxon>Sirenicapillariaceae</taxon>
        <taxon>Limnoraphis</taxon>
    </lineage>
</organism>
<evidence type="ECO:0000313" key="5">
    <source>
        <dbReference type="EMBL" id="KKD36592.1"/>
    </source>
</evidence>
<dbReference type="Pfam" id="PF00005">
    <property type="entry name" value="ABC_tran"/>
    <property type="match status" value="1"/>
</dbReference>
<protein>
    <submittedName>
        <fullName evidence="5">ABC transporter ATP-binding protein</fullName>
    </submittedName>
</protein>
<evidence type="ECO:0000256" key="2">
    <source>
        <dbReference type="ARBA" id="ARBA00022741"/>
    </source>
</evidence>
<dbReference type="RefSeq" id="WP_046280139.1">
    <property type="nucleotide sequence ID" value="NZ_LATL02000266.1"/>
</dbReference>
<evidence type="ECO:0000313" key="6">
    <source>
        <dbReference type="Proteomes" id="UP000033607"/>
    </source>
</evidence>
<dbReference type="PANTHER" id="PTHR42734">
    <property type="entry name" value="METAL TRANSPORT SYSTEM ATP-BINDING PROTEIN TM_0124-RELATED"/>
    <property type="match status" value="1"/>
</dbReference>
<gene>
    <name evidence="5" type="ORF">WN50_18920</name>
</gene>
<sequence>MIACQEFGSQSVVKVQNLTIRRGNYLAVDGVSFQLFSGTNTALVGPNGAGKTTLIRAILGLIPYESGQVEILEKPLNLLGKRWDKIGYIPQKFSFDRYFPLTVEELVALALPKSMFWKSREKKISVQSALVKVNLENQSKQRIGTLSGGELKRVLLAYCLAVPRHLIVLDEALAEVDATGEVEFAELLNKLQREQGFAILQISHDLDLVSRYCDRVLCLNRKILCQGSPRETLSTENLQEVYGSTQIRYFHSH</sequence>
<comment type="caution">
    <text evidence="5">The sequence shown here is derived from an EMBL/GenBank/DDBJ whole genome shotgun (WGS) entry which is preliminary data.</text>
</comment>